<organism evidence="1 2">
    <name type="scientific">Trifolium pratense</name>
    <name type="common">Red clover</name>
    <dbReference type="NCBI Taxonomy" id="57577"/>
    <lineage>
        <taxon>Eukaryota</taxon>
        <taxon>Viridiplantae</taxon>
        <taxon>Streptophyta</taxon>
        <taxon>Embryophyta</taxon>
        <taxon>Tracheophyta</taxon>
        <taxon>Spermatophyta</taxon>
        <taxon>Magnoliopsida</taxon>
        <taxon>eudicotyledons</taxon>
        <taxon>Gunneridae</taxon>
        <taxon>Pentapetalae</taxon>
        <taxon>rosids</taxon>
        <taxon>fabids</taxon>
        <taxon>Fabales</taxon>
        <taxon>Fabaceae</taxon>
        <taxon>Papilionoideae</taxon>
        <taxon>50 kb inversion clade</taxon>
        <taxon>NPAAA clade</taxon>
        <taxon>Hologalegina</taxon>
        <taxon>IRL clade</taxon>
        <taxon>Trifolieae</taxon>
        <taxon>Trifolium</taxon>
    </lineage>
</organism>
<sequence>MSVPNATEDLSSEMEVDAFRRLFLLQYFEQHLAESIRPGGRPLREARDTKYISWLVYFTLISICNVASFVT</sequence>
<accession>A0ACB0IEF7</accession>
<reference evidence="1" key="1">
    <citation type="submission" date="2023-10" db="EMBL/GenBank/DDBJ databases">
        <authorList>
            <person name="Rodriguez Cubillos JULIANA M."/>
            <person name="De Vega J."/>
        </authorList>
    </citation>
    <scope>NUCLEOTIDE SEQUENCE</scope>
</reference>
<gene>
    <name evidence="1" type="ORF">MILVUS5_LOCUS2287</name>
</gene>
<keyword evidence="2" id="KW-1185">Reference proteome</keyword>
<comment type="caution">
    <text evidence="1">The sequence shown here is derived from an EMBL/GenBank/DDBJ whole genome shotgun (WGS) entry which is preliminary data.</text>
</comment>
<protein>
    <submittedName>
        <fullName evidence="1">Uncharacterized protein</fullName>
    </submittedName>
</protein>
<dbReference type="Proteomes" id="UP001177021">
    <property type="component" value="Unassembled WGS sequence"/>
</dbReference>
<proteinExistence type="predicted"/>
<name>A0ACB0IEF7_TRIPR</name>
<dbReference type="EMBL" id="CASHSV030000001">
    <property type="protein sequence ID" value="CAJ2630520.1"/>
    <property type="molecule type" value="Genomic_DNA"/>
</dbReference>
<evidence type="ECO:0000313" key="1">
    <source>
        <dbReference type="EMBL" id="CAJ2630520.1"/>
    </source>
</evidence>
<evidence type="ECO:0000313" key="2">
    <source>
        <dbReference type="Proteomes" id="UP001177021"/>
    </source>
</evidence>